<dbReference type="InterPro" id="IPR050535">
    <property type="entry name" value="DNA_Repair-Maintenance_Comp"/>
</dbReference>
<feature type="domain" description="Calcineurin-like phosphoesterase" evidence="5">
    <location>
        <begin position="2"/>
        <end position="95"/>
    </location>
</feature>
<gene>
    <name evidence="4" type="primary">sbcD</name>
    <name evidence="6" type="ORF">ACFSAH_18190</name>
</gene>
<dbReference type="InterPro" id="IPR029052">
    <property type="entry name" value="Metallo-depent_PP-like"/>
</dbReference>
<dbReference type="PANTHER" id="PTHR30337">
    <property type="entry name" value="COMPONENT OF ATP-DEPENDENT DSDNA EXONUCLEASE"/>
    <property type="match status" value="1"/>
</dbReference>
<evidence type="ECO:0000256" key="1">
    <source>
        <dbReference type="ARBA" id="ARBA00022722"/>
    </source>
</evidence>
<comment type="caution">
    <text evidence="6">The sequence shown here is derived from an EMBL/GenBank/DDBJ whole genome shotgun (WGS) entry which is preliminary data.</text>
</comment>
<dbReference type="EMBL" id="JBHUDG010000050">
    <property type="protein sequence ID" value="MFD1631809.1"/>
    <property type="molecule type" value="Genomic_DNA"/>
</dbReference>
<dbReference type="InterPro" id="IPR004593">
    <property type="entry name" value="SbcD"/>
</dbReference>
<dbReference type="GO" id="GO:0004527">
    <property type="term" value="F:exonuclease activity"/>
    <property type="evidence" value="ECO:0007669"/>
    <property type="project" value="UniProtKB-KW"/>
</dbReference>
<dbReference type="PANTHER" id="PTHR30337:SF0">
    <property type="entry name" value="NUCLEASE SBCCD SUBUNIT D"/>
    <property type="match status" value="1"/>
</dbReference>
<dbReference type="SUPFAM" id="SSF56300">
    <property type="entry name" value="Metallo-dependent phosphatases"/>
    <property type="match status" value="1"/>
</dbReference>
<dbReference type="NCBIfam" id="TIGR00619">
    <property type="entry name" value="sbcd"/>
    <property type="match status" value="1"/>
</dbReference>
<dbReference type="Proteomes" id="UP001597118">
    <property type="component" value="Unassembled WGS sequence"/>
</dbReference>
<organism evidence="6 7">
    <name type="scientific">Pseudopedobacter beijingensis</name>
    <dbReference type="NCBI Taxonomy" id="1207056"/>
    <lineage>
        <taxon>Bacteria</taxon>
        <taxon>Pseudomonadati</taxon>
        <taxon>Bacteroidota</taxon>
        <taxon>Sphingobacteriia</taxon>
        <taxon>Sphingobacteriales</taxon>
        <taxon>Sphingobacteriaceae</taxon>
        <taxon>Pseudopedobacter</taxon>
    </lineage>
</organism>
<accession>A0ABW4IIL3</accession>
<sequence length="411" mass="46881">MIRILHTADWHLGKKLEKFSRMSEQLSVMEEIVKVADEKNVDLILVAGDLFDNFNPATEAVELLYKTLKKLTNNGKRLVIAIAGNHDSPDRIEAPDPLAKECGIIFIGYPYSQVAPFKLESGIAITKSEPGFLEVLFPDIAHPIRLLVTPYANEYRLKTYLGLENTDESLREVLEQHWGKLAETYCDNEGVNMLMTHLFVMKKGTVPPEEPEDEKPILHVGGAQAVFSENIPSQMQYVALGHLHRFQRIDNEPCPIVYSSSPLAYSFSEAEQKKYLVYIEAETNKPINYQKIELQSGRTLYRKRFEDIQEAVNWLVDHPNALVELTLISDDFLKAEERRLLYQSHDGIITLIPEIRKKASANEVENESGIDLSLQMDDLFVAYFKSRNNGQAPNEDLMNLFKEIKAEQINE</sequence>
<keyword evidence="2 4" id="KW-0378">Hydrolase</keyword>
<dbReference type="InterPro" id="IPR004843">
    <property type="entry name" value="Calcineurin-like_PHP"/>
</dbReference>
<evidence type="ECO:0000259" key="5">
    <source>
        <dbReference type="Pfam" id="PF00149"/>
    </source>
</evidence>
<dbReference type="InterPro" id="IPR041796">
    <property type="entry name" value="Mre11_N"/>
</dbReference>
<dbReference type="Gene3D" id="3.60.21.10">
    <property type="match status" value="1"/>
</dbReference>
<keyword evidence="4" id="KW-0235">DNA replication</keyword>
<comment type="subunit">
    <text evidence="4">Heterodimer of SbcC and SbcD.</text>
</comment>
<keyword evidence="4" id="KW-0233">DNA recombination</keyword>
<keyword evidence="7" id="KW-1185">Reference proteome</keyword>
<evidence type="ECO:0000256" key="4">
    <source>
        <dbReference type="RuleBase" id="RU363069"/>
    </source>
</evidence>
<comment type="similarity">
    <text evidence="4">Belongs to the SbcD family.</text>
</comment>
<dbReference type="CDD" id="cd00840">
    <property type="entry name" value="MPP_Mre11_N"/>
    <property type="match status" value="1"/>
</dbReference>
<evidence type="ECO:0000256" key="2">
    <source>
        <dbReference type="ARBA" id="ARBA00022801"/>
    </source>
</evidence>
<evidence type="ECO:0000256" key="3">
    <source>
        <dbReference type="ARBA" id="ARBA00022839"/>
    </source>
</evidence>
<proteinExistence type="inferred from homology"/>
<keyword evidence="3 4" id="KW-0269">Exonuclease</keyword>
<reference evidence="7" key="1">
    <citation type="journal article" date="2019" name="Int. J. Syst. Evol. Microbiol.">
        <title>The Global Catalogue of Microorganisms (GCM) 10K type strain sequencing project: providing services to taxonomists for standard genome sequencing and annotation.</title>
        <authorList>
            <consortium name="The Broad Institute Genomics Platform"/>
            <consortium name="The Broad Institute Genome Sequencing Center for Infectious Disease"/>
            <person name="Wu L."/>
            <person name="Ma J."/>
        </authorList>
    </citation>
    <scope>NUCLEOTIDE SEQUENCE [LARGE SCALE GENOMIC DNA]</scope>
    <source>
        <strain evidence="7">CCUG 53762</strain>
    </source>
</reference>
<keyword evidence="4" id="KW-0255">Endonuclease</keyword>
<dbReference type="Pfam" id="PF00149">
    <property type="entry name" value="Metallophos"/>
    <property type="match status" value="1"/>
</dbReference>
<dbReference type="RefSeq" id="WP_379664175.1">
    <property type="nucleotide sequence ID" value="NZ_JBHUDG010000050.1"/>
</dbReference>
<comment type="function">
    <text evidence="4">SbcCD cleaves DNA hairpin structures. These structures can inhibit DNA replication and are intermediates in certain DNA recombination reactions. The complex acts as a 3'-&gt;5' double strand exonuclease that can open hairpins. It also has a 5' single-strand endonuclease activity.</text>
</comment>
<protein>
    <recommendedName>
        <fullName evidence="4">Nuclease SbcCD subunit D</fullName>
    </recommendedName>
</protein>
<evidence type="ECO:0000313" key="7">
    <source>
        <dbReference type="Proteomes" id="UP001597118"/>
    </source>
</evidence>
<name>A0ABW4IIL3_9SPHI</name>
<keyword evidence="1 4" id="KW-0540">Nuclease</keyword>
<evidence type="ECO:0000313" key="6">
    <source>
        <dbReference type="EMBL" id="MFD1631809.1"/>
    </source>
</evidence>